<dbReference type="PRINTS" id="PR00385">
    <property type="entry name" value="P450"/>
</dbReference>
<dbReference type="FunFam" id="1.10.630.10:FF:000018">
    <property type="entry name" value="Cytochrome P450 monooxygenase"/>
    <property type="match status" value="1"/>
</dbReference>
<keyword evidence="5 7" id="KW-0408">Iron</keyword>
<dbReference type="OrthoDB" id="502624at2"/>
<dbReference type="Pfam" id="PF00067">
    <property type="entry name" value="p450"/>
    <property type="match status" value="1"/>
</dbReference>
<dbReference type="EMBL" id="BLAF01000069">
    <property type="protein sequence ID" value="GES25552.1"/>
    <property type="molecule type" value="Genomic_DNA"/>
</dbReference>
<evidence type="ECO:0000313" key="9">
    <source>
        <dbReference type="EMBL" id="GES25552.1"/>
    </source>
</evidence>
<accession>A0A5M3XX35</accession>
<dbReference type="PRINTS" id="PR00359">
    <property type="entry name" value="BP450"/>
</dbReference>
<name>A0A5M3XX35_9ACTN</name>
<evidence type="ECO:0000256" key="3">
    <source>
        <dbReference type="ARBA" id="ARBA00022723"/>
    </source>
</evidence>
<feature type="region of interest" description="Disordered" evidence="8">
    <location>
        <begin position="62"/>
        <end position="88"/>
    </location>
</feature>
<dbReference type="PANTHER" id="PTHR46696:SF6">
    <property type="entry name" value="P450, PUTATIVE (EUROFUNG)-RELATED"/>
    <property type="match status" value="1"/>
</dbReference>
<dbReference type="Proteomes" id="UP000377595">
    <property type="component" value="Unassembled WGS sequence"/>
</dbReference>
<keyword evidence="3 7" id="KW-0479">Metal-binding</keyword>
<dbReference type="GO" id="GO:0020037">
    <property type="term" value="F:heme binding"/>
    <property type="evidence" value="ECO:0007669"/>
    <property type="project" value="InterPro"/>
</dbReference>
<keyword evidence="6 7" id="KW-0503">Monooxygenase</keyword>
<evidence type="ECO:0000256" key="7">
    <source>
        <dbReference type="RuleBase" id="RU000461"/>
    </source>
</evidence>
<dbReference type="GO" id="GO:0005506">
    <property type="term" value="F:iron ion binding"/>
    <property type="evidence" value="ECO:0007669"/>
    <property type="project" value="InterPro"/>
</dbReference>
<proteinExistence type="inferred from homology"/>
<reference evidence="9 10" key="1">
    <citation type="submission" date="2019-10" db="EMBL/GenBank/DDBJ databases">
        <title>Whole genome shotgun sequence of Acrocarpospora pleiomorpha NBRC 16267.</title>
        <authorList>
            <person name="Ichikawa N."/>
            <person name="Kimura A."/>
            <person name="Kitahashi Y."/>
            <person name="Komaki H."/>
            <person name="Oguchi A."/>
        </authorList>
    </citation>
    <scope>NUCLEOTIDE SEQUENCE [LARGE SCALE GENOMIC DNA]</scope>
    <source>
        <strain evidence="9 10">NBRC 16267</strain>
    </source>
</reference>
<evidence type="ECO:0000256" key="2">
    <source>
        <dbReference type="ARBA" id="ARBA00022617"/>
    </source>
</evidence>
<dbReference type="InterPro" id="IPR002397">
    <property type="entry name" value="Cyt_P450_B"/>
</dbReference>
<dbReference type="PANTHER" id="PTHR46696">
    <property type="entry name" value="P450, PUTATIVE (EUROFUNG)-RELATED"/>
    <property type="match status" value="1"/>
</dbReference>
<evidence type="ECO:0000256" key="1">
    <source>
        <dbReference type="ARBA" id="ARBA00010617"/>
    </source>
</evidence>
<comment type="caution">
    <text evidence="9">The sequence shown here is derived from an EMBL/GenBank/DDBJ whole genome shotgun (WGS) entry which is preliminary data.</text>
</comment>
<dbReference type="PROSITE" id="PS00086">
    <property type="entry name" value="CYTOCHROME_P450"/>
    <property type="match status" value="1"/>
</dbReference>
<dbReference type="AlphaFoldDB" id="A0A5M3XX35"/>
<evidence type="ECO:0000256" key="6">
    <source>
        <dbReference type="ARBA" id="ARBA00023033"/>
    </source>
</evidence>
<dbReference type="InterPro" id="IPR001128">
    <property type="entry name" value="Cyt_P450"/>
</dbReference>
<gene>
    <name evidence="9" type="ORF">Aple_084510</name>
</gene>
<evidence type="ECO:0000313" key="10">
    <source>
        <dbReference type="Proteomes" id="UP000377595"/>
    </source>
</evidence>
<protein>
    <submittedName>
        <fullName evidence="9">Cytochrome P450</fullName>
    </submittedName>
</protein>
<dbReference type="InterPro" id="IPR017972">
    <property type="entry name" value="Cyt_P450_CS"/>
</dbReference>
<sequence>MSTFDGFDLYDPGYLADPESIWRPMRDRCPVAHTDSRGGAWMLSRHRDICAVALDPETFSSRAGEVTGPVPTPGRELKIPPVSSDPPDHARDRKLLMPLFSKEAVAGLEPLTRRTARELVASIVGTVRTGQPVDAVEEYARVIPVVVTTKMLDLPAADEALFRQWTLRMLKDGAQDYAIRAEAVRAIQNYFRERLRSPGGGVMGHLLRKRAEGEPLSDERIVGMCFLMLIAGIDTTWSALGSALWHLATNVEHRRLLAREPELIPNAVEEFLRVYAPVTIGRVVTRDATLAGRTLRTGERVVLPWAAANLDPAVHPASSEVHITAERPRHLAFGLGIHRCLGAQLAQMELRVALEEWLTRIPDFELASREVSWSGGNTRGPESLLVRIPPAVR</sequence>
<keyword evidence="4 7" id="KW-0560">Oxidoreductase</keyword>
<evidence type="ECO:0000256" key="4">
    <source>
        <dbReference type="ARBA" id="ARBA00023002"/>
    </source>
</evidence>
<dbReference type="GO" id="GO:0016705">
    <property type="term" value="F:oxidoreductase activity, acting on paired donors, with incorporation or reduction of molecular oxygen"/>
    <property type="evidence" value="ECO:0007669"/>
    <property type="project" value="InterPro"/>
</dbReference>
<keyword evidence="2 7" id="KW-0349">Heme</keyword>
<comment type="similarity">
    <text evidence="1 7">Belongs to the cytochrome P450 family.</text>
</comment>
<dbReference type="InterPro" id="IPR036396">
    <property type="entry name" value="Cyt_P450_sf"/>
</dbReference>
<dbReference type="GO" id="GO:0004497">
    <property type="term" value="F:monooxygenase activity"/>
    <property type="evidence" value="ECO:0007669"/>
    <property type="project" value="UniProtKB-KW"/>
</dbReference>
<dbReference type="Gene3D" id="1.10.630.10">
    <property type="entry name" value="Cytochrome P450"/>
    <property type="match status" value="1"/>
</dbReference>
<dbReference type="SUPFAM" id="SSF48264">
    <property type="entry name" value="Cytochrome P450"/>
    <property type="match status" value="1"/>
</dbReference>
<keyword evidence="10" id="KW-1185">Reference proteome</keyword>
<evidence type="ECO:0000256" key="8">
    <source>
        <dbReference type="SAM" id="MobiDB-lite"/>
    </source>
</evidence>
<dbReference type="RefSeq" id="WP_155350307.1">
    <property type="nucleotide sequence ID" value="NZ_BAAAHM010000052.1"/>
</dbReference>
<organism evidence="9 10">
    <name type="scientific">Acrocarpospora pleiomorpha</name>
    <dbReference type="NCBI Taxonomy" id="90975"/>
    <lineage>
        <taxon>Bacteria</taxon>
        <taxon>Bacillati</taxon>
        <taxon>Actinomycetota</taxon>
        <taxon>Actinomycetes</taxon>
        <taxon>Streptosporangiales</taxon>
        <taxon>Streptosporangiaceae</taxon>
        <taxon>Acrocarpospora</taxon>
    </lineage>
</organism>
<evidence type="ECO:0000256" key="5">
    <source>
        <dbReference type="ARBA" id="ARBA00023004"/>
    </source>
</evidence>